<name>A0A1M2VG09_TRAPU</name>
<feature type="compositionally biased region" description="Basic residues" evidence="2">
    <location>
        <begin position="60"/>
        <end position="74"/>
    </location>
</feature>
<evidence type="ECO:0000256" key="1">
    <source>
        <dbReference type="ARBA" id="ARBA00009679"/>
    </source>
</evidence>
<dbReference type="PANTHER" id="PTHR13454">
    <property type="entry name" value="PROTEIN MCM10 HOMOLOG"/>
    <property type="match status" value="1"/>
</dbReference>
<feature type="compositionally biased region" description="Pro residues" evidence="2">
    <location>
        <begin position="102"/>
        <end position="111"/>
    </location>
</feature>
<organism evidence="4 5">
    <name type="scientific">Trametes pubescens</name>
    <name type="common">White-rot fungus</name>
    <dbReference type="NCBI Taxonomy" id="154538"/>
    <lineage>
        <taxon>Eukaryota</taxon>
        <taxon>Fungi</taxon>
        <taxon>Dikarya</taxon>
        <taxon>Basidiomycota</taxon>
        <taxon>Agaricomycotina</taxon>
        <taxon>Agaricomycetes</taxon>
        <taxon>Polyporales</taxon>
        <taxon>Polyporaceae</taxon>
        <taxon>Trametes</taxon>
    </lineage>
</organism>
<dbReference type="Gene3D" id="2.40.50.140">
    <property type="entry name" value="Nucleic acid-binding proteins"/>
    <property type="match status" value="1"/>
</dbReference>
<evidence type="ECO:0000256" key="2">
    <source>
        <dbReference type="SAM" id="MobiDB-lite"/>
    </source>
</evidence>
<feature type="compositionally biased region" description="Basic and acidic residues" evidence="2">
    <location>
        <begin position="563"/>
        <end position="572"/>
    </location>
</feature>
<evidence type="ECO:0000313" key="5">
    <source>
        <dbReference type="Proteomes" id="UP000184267"/>
    </source>
</evidence>
<dbReference type="InterPro" id="IPR040184">
    <property type="entry name" value="Mcm10"/>
</dbReference>
<dbReference type="InterPro" id="IPR015408">
    <property type="entry name" value="Znf_Mcm10/DnaG"/>
</dbReference>
<sequence length="742" mass="80178">MDSATTKKTSEQEKQAEIRRQIALLQAQLDTGSSSVHTPPSSPKGKMSNSHLLAPATPSPKKKKPADKAHHRQSDRRSVPRPATAASSHSRPVAGPSFPLKPSKPVPPPAPSAVIQKLAQAHKARDKAPGTDAVSRSTAFTAKAAAILARSETGGGTSNVRDNDLALIEDLTLGPSEHEPPSRVIPHDDFQNYLEGRYYISPSQLYSVIRLLPSKQGYDVPVSGDWLTIAVVAERGPMKYTQAPVGVTRDDKLLNEGEDQMDALPSLDGAAQAGPSARPPPFRKKPKEEAPKASGKKYVNLKLSDFGCRSQGGSADSGKAKIRGDAFLSLLLFESDTCDVVMKDGGKKERVYRGGSRGAFERMSKLREGAVVAFLNPKILKPFQRSSDRPHPTDNILALTPESDASIAVIGYAQDLGTCRATKRDGSRCSGWCDKRVSDVCDYHIQHAVERKRAARPEFSIGTGGMSMAAKKKAAYDPARQWGLKPEREATGATYVVQGHVISGADSRSMYVGDNVGRDAQAKAARKLSAVDSEKSLQRLLKRDREGTKILASAREFSKKQAAELKLKEGPSKKKQKRKAGKQPESDAESEADAASDEEDPKPRGNAYSATLIKQLGFDPTAKNGQKVQDDNVQSKLDALASLHASRKIELGPRPGKRNTCVWKPKPSDVPVSFATGSFTPATHDDLEYADEPDSPLRIPDSDDEELEKDEVAIFGRPIGLSAEKLVDLDDSDEEAGPNRSK</sequence>
<dbReference type="GO" id="GO:0043596">
    <property type="term" value="C:nuclear replication fork"/>
    <property type="evidence" value="ECO:0007669"/>
    <property type="project" value="TreeGrafter"/>
</dbReference>
<keyword evidence="5" id="KW-1185">Reference proteome</keyword>
<dbReference type="EMBL" id="MNAD01001308">
    <property type="protein sequence ID" value="OJT06467.1"/>
    <property type="molecule type" value="Genomic_DNA"/>
</dbReference>
<dbReference type="GO" id="GO:0003697">
    <property type="term" value="F:single-stranded DNA binding"/>
    <property type="evidence" value="ECO:0007669"/>
    <property type="project" value="InterPro"/>
</dbReference>
<evidence type="ECO:0000313" key="4">
    <source>
        <dbReference type="EMBL" id="OJT06467.1"/>
    </source>
</evidence>
<feature type="region of interest" description="Disordered" evidence="2">
    <location>
        <begin position="265"/>
        <end position="295"/>
    </location>
</feature>
<feature type="compositionally biased region" description="Basic and acidic residues" evidence="2">
    <location>
        <begin position="8"/>
        <end position="20"/>
    </location>
</feature>
<feature type="region of interest" description="Disordered" evidence="2">
    <location>
        <begin position="563"/>
        <end position="613"/>
    </location>
</feature>
<dbReference type="GO" id="GO:0006270">
    <property type="term" value="P:DNA replication initiation"/>
    <property type="evidence" value="ECO:0007669"/>
    <property type="project" value="InterPro"/>
</dbReference>
<comment type="similarity">
    <text evidence="1">Belongs to the MCM10 family.</text>
</comment>
<feature type="region of interest" description="Disordered" evidence="2">
    <location>
        <begin position="1"/>
        <end position="111"/>
    </location>
</feature>
<protein>
    <submittedName>
        <fullName evidence="4">DNA replication licensing factor mcm10</fullName>
    </submittedName>
</protein>
<dbReference type="Proteomes" id="UP000184267">
    <property type="component" value="Unassembled WGS sequence"/>
</dbReference>
<feature type="region of interest" description="Disordered" evidence="2">
    <location>
        <begin position="648"/>
        <end position="705"/>
    </location>
</feature>
<comment type="caution">
    <text evidence="4">The sequence shown here is derived from an EMBL/GenBank/DDBJ whole genome shotgun (WGS) entry which is preliminary data.</text>
</comment>
<feature type="compositionally biased region" description="Polar residues" evidence="2">
    <location>
        <begin position="28"/>
        <end position="39"/>
    </location>
</feature>
<dbReference type="Pfam" id="PF09329">
    <property type="entry name" value="zf-primase"/>
    <property type="match status" value="1"/>
</dbReference>
<feature type="domain" description="Zinc finger Mcm10/DnaG-type" evidence="3">
    <location>
        <begin position="411"/>
        <end position="456"/>
    </location>
</feature>
<dbReference type="OrthoDB" id="202825at2759"/>
<proteinExistence type="inferred from homology"/>
<reference evidence="4 5" key="1">
    <citation type="submission" date="2016-10" db="EMBL/GenBank/DDBJ databases">
        <title>Genome sequence of the basidiomycete white-rot fungus Trametes pubescens.</title>
        <authorList>
            <person name="Makela M.R."/>
            <person name="Granchi Z."/>
            <person name="Peng M."/>
            <person name="De Vries R.P."/>
            <person name="Grigoriev I."/>
            <person name="Riley R."/>
            <person name="Hilden K."/>
        </authorList>
    </citation>
    <scope>NUCLEOTIDE SEQUENCE [LARGE SCALE GENOMIC DNA]</scope>
    <source>
        <strain evidence="4 5">FBCC735</strain>
    </source>
</reference>
<dbReference type="GO" id="GO:0003688">
    <property type="term" value="F:DNA replication origin binding"/>
    <property type="evidence" value="ECO:0007669"/>
    <property type="project" value="TreeGrafter"/>
</dbReference>
<gene>
    <name evidence="4" type="ORF">TRAPUB_2679</name>
</gene>
<dbReference type="PANTHER" id="PTHR13454:SF11">
    <property type="entry name" value="PROTEIN MCM10 HOMOLOG"/>
    <property type="match status" value="1"/>
</dbReference>
<feature type="compositionally biased region" description="Acidic residues" evidence="2">
    <location>
        <begin position="586"/>
        <end position="600"/>
    </location>
</feature>
<dbReference type="AlphaFoldDB" id="A0A1M2VG09"/>
<dbReference type="STRING" id="154538.A0A1M2VG09"/>
<dbReference type="OMA" id="GKPCGSW"/>
<accession>A0A1M2VG09</accession>
<feature type="region of interest" description="Disordered" evidence="2">
    <location>
        <begin position="116"/>
        <end position="135"/>
    </location>
</feature>
<evidence type="ECO:0000259" key="3">
    <source>
        <dbReference type="Pfam" id="PF09329"/>
    </source>
</evidence>
<dbReference type="InterPro" id="IPR012340">
    <property type="entry name" value="NA-bd_OB-fold"/>
</dbReference>